<feature type="compositionally biased region" description="Basic and acidic residues" evidence="1">
    <location>
        <begin position="79"/>
        <end position="107"/>
    </location>
</feature>
<reference evidence="3" key="1">
    <citation type="journal article" date="2014" name="PLoS Negl. Trop. Dis.">
        <title>Identification and characterization of seminal fluid proteins in the Asian tiger mosquito, Aedes albopictus.</title>
        <authorList>
            <person name="Boes K.E."/>
            <person name="Ribeiro J.M."/>
            <person name="Wong A."/>
            <person name="Harrington L.C."/>
            <person name="Wolfner M.F."/>
            <person name="Sirot L.K."/>
        </authorList>
    </citation>
    <scope>NUCLEOTIDE SEQUENCE</scope>
    <source>
        <tissue evidence="3">Reproductive organs</tissue>
    </source>
</reference>
<feature type="compositionally biased region" description="Basic and acidic residues" evidence="1">
    <location>
        <begin position="118"/>
        <end position="131"/>
    </location>
</feature>
<dbReference type="PANTHER" id="PTHR19327">
    <property type="entry name" value="GOLGIN"/>
    <property type="match status" value="1"/>
</dbReference>
<feature type="compositionally biased region" description="Basic and acidic residues" evidence="1">
    <location>
        <begin position="140"/>
        <end position="151"/>
    </location>
</feature>
<dbReference type="InterPro" id="IPR000237">
    <property type="entry name" value="GRIP_dom"/>
</dbReference>
<feature type="compositionally biased region" description="Polar residues" evidence="1">
    <location>
        <begin position="16"/>
        <end position="30"/>
    </location>
</feature>
<dbReference type="PROSITE" id="PS50913">
    <property type="entry name" value="GRIP"/>
    <property type="match status" value="1"/>
</dbReference>
<feature type="region of interest" description="Disordered" evidence="1">
    <location>
        <begin position="71"/>
        <end position="151"/>
    </location>
</feature>
<feature type="non-terminal residue" evidence="3">
    <location>
        <position position="1"/>
    </location>
</feature>
<dbReference type="PANTHER" id="PTHR19327:SF0">
    <property type="entry name" value="GOLGIN SUBFAMILY A MEMBER 4"/>
    <property type="match status" value="1"/>
</dbReference>
<dbReference type="Gene3D" id="1.10.220.60">
    <property type="entry name" value="GRIP domain"/>
    <property type="match status" value="1"/>
</dbReference>
<organism evidence="3">
    <name type="scientific">Aedes albopictus</name>
    <name type="common">Asian tiger mosquito</name>
    <name type="synonym">Stegomyia albopicta</name>
    <dbReference type="NCBI Taxonomy" id="7160"/>
    <lineage>
        <taxon>Eukaryota</taxon>
        <taxon>Metazoa</taxon>
        <taxon>Ecdysozoa</taxon>
        <taxon>Arthropoda</taxon>
        <taxon>Hexapoda</taxon>
        <taxon>Insecta</taxon>
        <taxon>Pterygota</taxon>
        <taxon>Neoptera</taxon>
        <taxon>Endopterygota</taxon>
        <taxon>Diptera</taxon>
        <taxon>Nematocera</taxon>
        <taxon>Culicoidea</taxon>
        <taxon>Culicidae</taxon>
        <taxon>Culicinae</taxon>
        <taxon>Aedini</taxon>
        <taxon>Aedes</taxon>
        <taxon>Stegomyia</taxon>
    </lineage>
</organism>
<accession>A0A023ETE3</accession>
<proteinExistence type="evidence at transcript level"/>
<dbReference type="GO" id="GO:0031267">
    <property type="term" value="F:small GTPase binding"/>
    <property type="evidence" value="ECO:0007669"/>
    <property type="project" value="TreeGrafter"/>
</dbReference>
<dbReference type="AlphaFoldDB" id="A0A023ETE3"/>
<dbReference type="GO" id="GO:0005794">
    <property type="term" value="C:Golgi apparatus"/>
    <property type="evidence" value="ECO:0007669"/>
    <property type="project" value="TreeGrafter"/>
</dbReference>
<dbReference type="VEuPathDB" id="VectorBase:AALFPA_070789"/>
<dbReference type="Gene3D" id="1.10.287.1490">
    <property type="match status" value="1"/>
</dbReference>
<evidence type="ECO:0000256" key="1">
    <source>
        <dbReference type="SAM" id="MobiDB-lite"/>
    </source>
</evidence>
<dbReference type="EMBL" id="GAPW01001939">
    <property type="protein sequence ID" value="JAC11659.1"/>
    <property type="molecule type" value="mRNA"/>
</dbReference>
<name>A0A023ETE3_AEDAL</name>
<evidence type="ECO:0000259" key="2">
    <source>
        <dbReference type="PROSITE" id="PS50913"/>
    </source>
</evidence>
<dbReference type="GO" id="GO:0048193">
    <property type="term" value="P:Golgi vesicle transport"/>
    <property type="evidence" value="ECO:0007669"/>
    <property type="project" value="TreeGrafter"/>
</dbReference>
<feature type="compositionally biased region" description="Basic and acidic residues" evidence="1">
    <location>
        <begin position="1"/>
        <end position="15"/>
    </location>
</feature>
<evidence type="ECO:0000313" key="3">
    <source>
        <dbReference type="EMBL" id="JAC11659.1"/>
    </source>
</evidence>
<sequence length="386" mass="44474">GREFQAASDTRDEGIRNQQGLKAKLSQNETGVEEKDQEIKKLINEFVGKEHELKAKILTVEHGKAEADKKVTELSAASEAEKAKHDELTSRSAEERKNLETKLEEATKAQTALQNELEQTKTELEEVKSKEQTALSDLEQENKTMRERLSEVDEEISRLKKELQSANELKLENENFARDLDELKSELNVAMAEKLELVEQHSKLKDKFDGFSAETEQNVQRFHAEIEQLRQNPSGTVDDHRQLEERGKALEEMRSRKEELENKLKKIMHEVQDVSNRNLFLEQKCENYLILEQSNERLKLQVEKLSRQLDETLVSMHHNEGIAANTEFEYLRNILFQYLSGNVTGNNSTLVKVIAAVLKFTPQQTQVVLEKEAHRRSLMGQINNLL</sequence>
<dbReference type="VEuPathDB" id="VectorBase:AALF013803"/>
<protein>
    <submittedName>
        <fullName evidence="3">Putative myosin-9</fullName>
    </submittedName>
</protein>
<dbReference type="SUPFAM" id="SSF101283">
    <property type="entry name" value="GRIP domain"/>
    <property type="match status" value="1"/>
</dbReference>
<feature type="region of interest" description="Disordered" evidence="1">
    <location>
        <begin position="1"/>
        <end position="36"/>
    </location>
</feature>
<feature type="compositionally biased region" description="Polar residues" evidence="1">
    <location>
        <begin position="108"/>
        <end position="117"/>
    </location>
</feature>
<dbReference type="VEuPathDB" id="VectorBase:AALC636_011648"/>
<dbReference type="SMART" id="SM00755">
    <property type="entry name" value="Grip"/>
    <property type="match status" value="1"/>
</dbReference>
<dbReference type="Pfam" id="PF01465">
    <property type="entry name" value="GRIP"/>
    <property type="match status" value="1"/>
</dbReference>
<feature type="domain" description="GRIP" evidence="2">
    <location>
        <begin position="321"/>
        <end position="371"/>
    </location>
</feature>